<evidence type="ECO:0000313" key="2">
    <source>
        <dbReference type="Proteomes" id="UP000257039"/>
    </source>
</evidence>
<dbReference type="EMBL" id="NDXW01000001">
    <property type="protein sequence ID" value="RDH44099.1"/>
    <property type="molecule type" value="Genomic_DNA"/>
</dbReference>
<protein>
    <submittedName>
        <fullName evidence="1">Uncharacterized protein</fullName>
    </submittedName>
</protein>
<dbReference type="AlphaFoldDB" id="A0A4P9VN74"/>
<proteinExistence type="predicted"/>
<accession>A0A4P9VN74</accession>
<reference evidence="1 2" key="1">
    <citation type="submission" date="2017-04" db="EMBL/GenBank/DDBJ databases">
        <title>Draft genome sequence of Zooshikella ganghwensis VG4 isolated from Red Sea sediments.</title>
        <authorList>
            <person name="Rehman Z."/>
            <person name="Alam I."/>
            <person name="Kamau A."/>
            <person name="Bajic V."/>
            <person name="Leiknes T."/>
        </authorList>
    </citation>
    <scope>NUCLEOTIDE SEQUENCE [LARGE SCALE GENOMIC DNA]</scope>
    <source>
        <strain evidence="1 2">VG4</strain>
    </source>
</reference>
<comment type="caution">
    <text evidence="1">The sequence shown here is derived from an EMBL/GenBank/DDBJ whole genome shotgun (WGS) entry which is preliminary data.</text>
</comment>
<gene>
    <name evidence="1" type="ORF">B9G39_11920</name>
</gene>
<name>A0A4P9VN74_9GAMM</name>
<organism evidence="1 2">
    <name type="scientific">Zooshikella ganghwensis</name>
    <dbReference type="NCBI Taxonomy" id="202772"/>
    <lineage>
        <taxon>Bacteria</taxon>
        <taxon>Pseudomonadati</taxon>
        <taxon>Pseudomonadota</taxon>
        <taxon>Gammaproteobacteria</taxon>
        <taxon>Oceanospirillales</taxon>
        <taxon>Zooshikellaceae</taxon>
        <taxon>Zooshikella</taxon>
    </lineage>
</organism>
<evidence type="ECO:0000313" key="1">
    <source>
        <dbReference type="EMBL" id="RDH44099.1"/>
    </source>
</evidence>
<dbReference type="Proteomes" id="UP000257039">
    <property type="component" value="Unassembled WGS sequence"/>
</dbReference>
<keyword evidence="2" id="KW-1185">Reference proteome</keyword>
<sequence length="84" mass="9347">MGKAQRELAILEFVCEAGARSTVSSRGQGWPSAAGGTNEFKHYMSIISNHHNLVLYAIALSRIPFTKITEMNGFISNLWRVNCF</sequence>